<feature type="chain" id="PRO_5044848462" evidence="3">
    <location>
        <begin position="26"/>
        <end position="170"/>
    </location>
</feature>
<feature type="signal peptide" evidence="3">
    <location>
        <begin position="1"/>
        <end position="25"/>
    </location>
</feature>
<keyword evidence="2" id="KW-1015">Disulfide bond</keyword>
<sequence length="170" mass="18475">MASLVKIFVLLTGALLLSVATVAKAHGVQFVVEGEVYCEVCRTNFINKLSVPMAGATVRLECRGEEVTNITYKLEGTTDSAGHYELNAVGDHGTEECSVTLVKSSQPDCDIMPNEGWAIEPTAKITLTKNSGFHDNKRHANPLGFTKKERDAGCAELFKELDLNPDEMTV</sequence>
<dbReference type="Proteomes" id="UP001567538">
    <property type="component" value="Unassembled WGS sequence"/>
</dbReference>
<reference evidence="4 5" key="1">
    <citation type="submission" date="2024-06" db="EMBL/GenBank/DDBJ databases">
        <title>A chromosome level genome sequence of Diviner's sage (Salvia divinorum).</title>
        <authorList>
            <person name="Ford S.A."/>
            <person name="Ro D.-K."/>
            <person name="Ness R.W."/>
            <person name="Phillips M.A."/>
        </authorList>
    </citation>
    <scope>NUCLEOTIDE SEQUENCE [LARGE SCALE GENOMIC DNA]</scope>
    <source>
        <strain evidence="4">SAF-2024a</strain>
        <tissue evidence="4">Leaf</tissue>
    </source>
</reference>
<gene>
    <name evidence="4" type="ORF">AAHA92_02902</name>
</gene>
<keyword evidence="5" id="KW-1185">Reference proteome</keyword>
<protein>
    <submittedName>
        <fullName evidence="4">Olee1-like protein</fullName>
    </submittedName>
</protein>
<keyword evidence="3" id="KW-0732">Signal</keyword>
<comment type="caution">
    <text evidence="4">The sequence shown here is derived from an EMBL/GenBank/DDBJ whole genome shotgun (WGS) entry which is preliminary data.</text>
</comment>
<dbReference type="PANTHER" id="PTHR31614:SF24">
    <property type="entry name" value="OLEE1-LIKE PROTEIN"/>
    <property type="match status" value="1"/>
</dbReference>
<name>A0ABD1IGE9_SALDI</name>
<evidence type="ECO:0000256" key="1">
    <source>
        <dbReference type="ARBA" id="ARBA00010049"/>
    </source>
</evidence>
<evidence type="ECO:0000313" key="4">
    <source>
        <dbReference type="EMBL" id="KAL1567422.1"/>
    </source>
</evidence>
<accession>A0ABD1IGE9</accession>
<evidence type="ECO:0000256" key="3">
    <source>
        <dbReference type="SAM" id="SignalP"/>
    </source>
</evidence>
<dbReference type="PANTHER" id="PTHR31614">
    <property type="entry name" value="PROTEIN DOWNSTREAM OF FLC-RELATED"/>
    <property type="match status" value="1"/>
</dbReference>
<dbReference type="Pfam" id="PF01190">
    <property type="entry name" value="Pollen_Ole_e_1"/>
    <property type="match status" value="1"/>
</dbReference>
<dbReference type="EMBL" id="JBEAFC010000002">
    <property type="protein sequence ID" value="KAL1567422.1"/>
    <property type="molecule type" value="Genomic_DNA"/>
</dbReference>
<dbReference type="InterPro" id="IPR006041">
    <property type="entry name" value="Pollen_Ole_e1_allergen"/>
</dbReference>
<dbReference type="AlphaFoldDB" id="A0ABD1IGE9"/>
<organism evidence="4 5">
    <name type="scientific">Salvia divinorum</name>
    <name type="common">Maria pastora</name>
    <name type="synonym">Diviner's sage</name>
    <dbReference type="NCBI Taxonomy" id="28513"/>
    <lineage>
        <taxon>Eukaryota</taxon>
        <taxon>Viridiplantae</taxon>
        <taxon>Streptophyta</taxon>
        <taxon>Embryophyta</taxon>
        <taxon>Tracheophyta</taxon>
        <taxon>Spermatophyta</taxon>
        <taxon>Magnoliopsida</taxon>
        <taxon>eudicotyledons</taxon>
        <taxon>Gunneridae</taxon>
        <taxon>Pentapetalae</taxon>
        <taxon>asterids</taxon>
        <taxon>lamiids</taxon>
        <taxon>Lamiales</taxon>
        <taxon>Lamiaceae</taxon>
        <taxon>Nepetoideae</taxon>
        <taxon>Mentheae</taxon>
        <taxon>Salviinae</taxon>
        <taxon>Salvia</taxon>
        <taxon>Salvia subgen. Calosphace</taxon>
    </lineage>
</organism>
<proteinExistence type="inferred from homology"/>
<comment type="similarity">
    <text evidence="1">Belongs to the Ole e I family.</text>
</comment>
<evidence type="ECO:0000313" key="5">
    <source>
        <dbReference type="Proteomes" id="UP001567538"/>
    </source>
</evidence>
<evidence type="ECO:0000256" key="2">
    <source>
        <dbReference type="ARBA" id="ARBA00023157"/>
    </source>
</evidence>